<feature type="non-terminal residue" evidence="9">
    <location>
        <position position="61"/>
    </location>
</feature>
<dbReference type="Proteomes" id="UP000663848">
    <property type="component" value="Unassembled WGS sequence"/>
</dbReference>
<evidence type="ECO:0000256" key="1">
    <source>
        <dbReference type="ARBA" id="ARBA00004230"/>
    </source>
</evidence>
<dbReference type="EMBL" id="CAJOBR010073021">
    <property type="protein sequence ID" value="CAF5105395.1"/>
    <property type="molecule type" value="Genomic_DNA"/>
</dbReference>
<evidence type="ECO:0000256" key="4">
    <source>
        <dbReference type="ARBA" id="ARBA00022737"/>
    </source>
</evidence>
<proteinExistence type="predicted"/>
<feature type="non-terminal residue" evidence="9">
    <location>
        <position position="1"/>
    </location>
</feature>
<comment type="subcellular location">
    <subcellularLocation>
        <location evidence="1">Cell projection</location>
        <location evidence="1">Cilium</location>
        <location evidence="1">Flagellum</location>
    </subcellularLocation>
    <subcellularLocation>
        <location evidence="2">Cytoplasm</location>
        <location evidence="2">Cytoskeleton</location>
        <location evidence="2">Cilium axoneme</location>
    </subcellularLocation>
</comment>
<accession>A0A822ETQ6</accession>
<dbReference type="PANTHER" id="PTHR46613:SF1">
    <property type="entry name" value="RADIAL SPOKE HEAD 10 HOMOLOG B-RELATED"/>
    <property type="match status" value="1"/>
</dbReference>
<organism evidence="9 10">
    <name type="scientific">Rotaria socialis</name>
    <dbReference type="NCBI Taxonomy" id="392032"/>
    <lineage>
        <taxon>Eukaryota</taxon>
        <taxon>Metazoa</taxon>
        <taxon>Spiralia</taxon>
        <taxon>Gnathifera</taxon>
        <taxon>Rotifera</taxon>
        <taxon>Eurotatoria</taxon>
        <taxon>Bdelloidea</taxon>
        <taxon>Philodinida</taxon>
        <taxon>Philodinidae</taxon>
        <taxon>Rotaria</taxon>
    </lineage>
</organism>
<evidence type="ECO:0000313" key="10">
    <source>
        <dbReference type="Proteomes" id="UP000663848"/>
    </source>
</evidence>
<comment type="caution">
    <text evidence="9">The sequence shown here is derived from an EMBL/GenBank/DDBJ whole genome shotgun (WGS) entry which is preliminary data.</text>
</comment>
<keyword evidence="6" id="KW-0969">Cilium</keyword>
<gene>
    <name evidence="9" type="ORF">QYT958_LOCUS45067</name>
</gene>
<evidence type="ECO:0000256" key="6">
    <source>
        <dbReference type="ARBA" id="ARBA00023069"/>
    </source>
</evidence>
<keyword evidence="3" id="KW-0963">Cytoplasm</keyword>
<dbReference type="Pfam" id="PF02493">
    <property type="entry name" value="MORN"/>
    <property type="match status" value="3"/>
</dbReference>
<evidence type="ECO:0000256" key="7">
    <source>
        <dbReference type="ARBA" id="ARBA00023212"/>
    </source>
</evidence>
<dbReference type="InterPro" id="IPR003409">
    <property type="entry name" value="MORN"/>
</dbReference>
<dbReference type="GO" id="GO:0031514">
    <property type="term" value="C:motile cilium"/>
    <property type="evidence" value="ECO:0007669"/>
    <property type="project" value="UniProtKB-SubCell"/>
</dbReference>
<sequence>GRYEWADGVVYSGTIVNNQIDGVGTYQWPDGSVYQGDVYRGRRHGTGIFRHGKSLLTYEGE</sequence>
<dbReference type="SUPFAM" id="SSF82185">
    <property type="entry name" value="Histone H3 K4-specific methyltransferase SET7/9 N-terminal domain"/>
    <property type="match status" value="1"/>
</dbReference>
<keyword evidence="8" id="KW-0966">Cell projection</keyword>
<evidence type="ECO:0008006" key="11">
    <source>
        <dbReference type="Google" id="ProtNLM"/>
    </source>
</evidence>
<keyword evidence="7" id="KW-0206">Cytoskeleton</keyword>
<dbReference type="PANTHER" id="PTHR46613">
    <property type="entry name" value="RADIAL SPOKE HEAD 10 HOMOLOG B-RELATED"/>
    <property type="match status" value="1"/>
</dbReference>
<evidence type="ECO:0000256" key="8">
    <source>
        <dbReference type="ARBA" id="ARBA00023273"/>
    </source>
</evidence>
<name>A0A822ETQ6_9BILA</name>
<protein>
    <recommendedName>
        <fullName evidence="11">Phosphatidylinositol-4-phosphate 5-kinase</fullName>
    </recommendedName>
</protein>
<keyword evidence="4" id="KW-0677">Repeat</keyword>
<reference evidence="9" key="1">
    <citation type="submission" date="2021-02" db="EMBL/GenBank/DDBJ databases">
        <authorList>
            <person name="Nowell W R."/>
        </authorList>
    </citation>
    <scope>NUCLEOTIDE SEQUENCE</scope>
</reference>
<evidence type="ECO:0000256" key="5">
    <source>
        <dbReference type="ARBA" id="ARBA00022846"/>
    </source>
</evidence>
<dbReference type="AlphaFoldDB" id="A0A822ETQ6"/>
<keyword evidence="5" id="KW-0282">Flagellum</keyword>
<dbReference type="GO" id="GO:0005930">
    <property type="term" value="C:axoneme"/>
    <property type="evidence" value="ECO:0007669"/>
    <property type="project" value="UniProtKB-SubCell"/>
</dbReference>
<evidence type="ECO:0000313" key="9">
    <source>
        <dbReference type="EMBL" id="CAF5105395.1"/>
    </source>
</evidence>
<evidence type="ECO:0000256" key="2">
    <source>
        <dbReference type="ARBA" id="ARBA00004430"/>
    </source>
</evidence>
<dbReference type="SMART" id="SM00698">
    <property type="entry name" value="MORN"/>
    <property type="match status" value="2"/>
</dbReference>
<dbReference type="Gene3D" id="2.20.110.10">
    <property type="entry name" value="Histone H3 K4-specific methyltransferase SET7/9 N-terminal domain"/>
    <property type="match status" value="1"/>
</dbReference>
<evidence type="ECO:0000256" key="3">
    <source>
        <dbReference type="ARBA" id="ARBA00022490"/>
    </source>
</evidence>